<sequence length="366" mass="41527">MASSGKSKNKHILIAAAWTHHAAKDVNGFNTDAKIWSIIANSFKRILQSEGQSTGGFIAVPCFSTGDLEYFSSWHRCPHWTSAKPCSLCSISSSNLADYRNIPLPPEDPWNLPRNHACPLFQEILSPSSISPDWLHTKHLGIDQRLIGSVGWVILQHLFTEGSLEERCGSLLKQLKEVWSNRKMQGCLTNLTVKMLMTDKNATKKYPKLKAKAYETKQCLVAFLEVWTNAMDAGCQAHEWVKLALSNSLRMDEIIDQCKEDFKLNPSAFAELTQCAKNYTLLNIALHKWYSDKGLRLFQVGTMKGHWLHHSVALSRFINPYLLQRYSGKDFMSVMKTLLHACLNGRTALSALRHFMSRYILAFTYE</sequence>
<dbReference type="Proteomes" id="UP001642484">
    <property type="component" value="Unassembled WGS sequence"/>
</dbReference>
<name>A0ABP0SZC0_9DINO</name>
<proteinExistence type="predicted"/>
<evidence type="ECO:0000313" key="2">
    <source>
        <dbReference type="Proteomes" id="UP001642484"/>
    </source>
</evidence>
<organism evidence="1 2">
    <name type="scientific">Durusdinium trenchii</name>
    <dbReference type="NCBI Taxonomy" id="1381693"/>
    <lineage>
        <taxon>Eukaryota</taxon>
        <taxon>Sar</taxon>
        <taxon>Alveolata</taxon>
        <taxon>Dinophyceae</taxon>
        <taxon>Suessiales</taxon>
        <taxon>Symbiodiniaceae</taxon>
        <taxon>Durusdinium</taxon>
    </lineage>
</organism>
<evidence type="ECO:0000313" key="1">
    <source>
        <dbReference type="EMBL" id="CAK9117554.1"/>
    </source>
</evidence>
<protein>
    <submittedName>
        <fullName evidence="1">Uncharacterized protein</fullName>
    </submittedName>
</protein>
<accession>A0ABP0SZC0</accession>
<reference evidence="1 2" key="1">
    <citation type="submission" date="2024-02" db="EMBL/GenBank/DDBJ databases">
        <authorList>
            <person name="Chen Y."/>
            <person name="Shah S."/>
            <person name="Dougan E. K."/>
            <person name="Thang M."/>
            <person name="Chan C."/>
        </authorList>
    </citation>
    <scope>NUCLEOTIDE SEQUENCE [LARGE SCALE GENOMIC DNA]</scope>
</reference>
<feature type="non-terminal residue" evidence="1">
    <location>
        <position position="366"/>
    </location>
</feature>
<comment type="caution">
    <text evidence="1">The sequence shown here is derived from an EMBL/GenBank/DDBJ whole genome shotgun (WGS) entry which is preliminary data.</text>
</comment>
<dbReference type="EMBL" id="CAXAMN010028734">
    <property type="protein sequence ID" value="CAK9117554.1"/>
    <property type="molecule type" value="Genomic_DNA"/>
</dbReference>
<gene>
    <name evidence="1" type="ORF">CCMP2556_LOCUS54858</name>
</gene>
<keyword evidence="2" id="KW-1185">Reference proteome</keyword>